<organism evidence="2 3">
    <name type="scientific">Hypothenemus hampei</name>
    <name type="common">Coffee berry borer</name>
    <dbReference type="NCBI Taxonomy" id="57062"/>
    <lineage>
        <taxon>Eukaryota</taxon>
        <taxon>Metazoa</taxon>
        <taxon>Ecdysozoa</taxon>
        <taxon>Arthropoda</taxon>
        <taxon>Hexapoda</taxon>
        <taxon>Insecta</taxon>
        <taxon>Pterygota</taxon>
        <taxon>Neoptera</taxon>
        <taxon>Endopterygota</taxon>
        <taxon>Coleoptera</taxon>
        <taxon>Polyphaga</taxon>
        <taxon>Cucujiformia</taxon>
        <taxon>Curculionidae</taxon>
        <taxon>Scolytinae</taxon>
        <taxon>Hypothenemus</taxon>
    </lineage>
</organism>
<dbReference type="PANTHER" id="PTHR34609:SF17">
    <property type="entry name" value="GEO08273P1-RELATED"/>
    <property type="match status" value="1"/>
</dbReference>
<accession>A0ABD1E4Y3</accession>
<sequence length="161" mass="17604">MGFPEVSNCCGLSLKYGTIIIGVVQSIFAFMCFILSAAYAAHPHELIEINDPSVIPEAETLKAMLIIISVSSGLQCIFSILLIFGAAANHPSLLSPWLILNPICLFVYIIGTLVAIIHHGTNNGTKFLIGHIMTSVLGTMLVSFQILIVYSFRQHLKRLNF</sequence>
<dbReference type="InterPro" id="IPR053077">
    <property type="entry name" value="MARVEL_domain_protein_3"/>
</dbReference>
<keyword evidence="3" id="KW-1185">Reference proteome</keyword>
<evidence type="ECO:0000313" key="3">
    <source>
        <dbReference type="Proteomes" id="UP001566132"/>
    </source>
</evidence>
<keyword evidence="1" id="KW-0472">Membrane</keyword>
<gene>
    <name evidence="2" type="ORF">ABEB36_013676</name>
</gene>
<protein>
    <submittedName>
        <fullName evidence="2">Uncharacterized protein</fullName>
    </submittedName>
</protein>
<evidence type="ECO:0000256" key="1">
    <source>
        <dbReference type="SAM" id="Phobius"/>
    </source>
</evidence>
<reference evidence="2 3" key="1">
    <citation type="submission" date="2024-05" db="EMBL/GenBank/DDBJ databases">
        <title>Genetic variation in Jamaican populations of the coffee berry borer (Hypothenemus hampei).</title>
        <authorList>
            <person name="Errbii M."/>
            <person name="Myrie A."/>
        </authorList>
    </citation>
    <scope>NUCLEOTIDE SEQUENCE [LARGE SCALE GENOMIC DNA]</scope>
    <source>
        <strain evidence="2">JA-Hopewell-2020-01-JO</strain>
        <tissue evidence="2">Whole body</tissue>
    </source>
</reference>
<feature type="transmembrane region" description="Helical" evidence="1">
    <location>
        <begin position="20"/>
        <end position="41"/>
    </location>
</feature>
<keyword evidence="1" id="KW-1133">Transmembrane helix</keyword>
<dbReference type="Proteomes" id="UP001566132">
    <property type="component" value="Unassembled WGS sequence"/>
</dbReference>
<feature type="transmembrane region" description="Helical" evidence="1">
    <location>
        <begin position="97"/>
        <end position="117"/>
    </location>
</feature>
<dbReference type="InterPro" id="IPR031720">
    <property type="entry name" value="DUF4728"/>
</dbReference>
<evidence type="ECO:0000313" key="2">
    <source>
        <dbReference type="EMBL" id="KAL1489741.1"/>
    </source>
</evidence>
<dbReference type="Pfam" id="PF15860">
    <property type="entry name" value="DUF4728"/>
    <property type="match status" value="1"/>
</dbReference>
<feature type="transmembrane region" description="Helical" evidence="1">
    <location>
        <begin position="61"/>
        <end position="85"/>
    </location>
</feature>
<name>A0ABD1E4Y3_HYPHA</name>
<dbReference type="EMBL" id="JBDJPC010000011">
    <property type="protein sequence ID" value="KAL1489741.1"/>
    <property type="molecule type" value="Genomic_DNA"/>
</dbReference>
<feature type="transmembrane region" description="Helical" evidence="1">
    <location>
        <begin position="129"/>
        <end position="152"/>
    </location>
</feature>
<keyword evidence="1" id="KW-0812">Transmembrane</keyword>
<comment type="caution">
    <text evidence="2">The sequence shown here is derived from an EMBL/GenBank/DDBJ whole genome shotgun (WGS) entry which is preliminary data.</text>
</comment>
<dbReference type="AlphaFoldDB" id="A0ABD1E4Y3"/>
<proteinExistence type="predicted"/>
<dbReference type="PANTHER" id="PTHR34609">
    <property type="entry name" value="GEO08273P1-RELATED"/>
    <property type="match status" value="1"/>
</dbReference>